<gene>
    <name evidence="2" type="ORF">FB473_002152</name>
</gene>
<proteinExistence type="predicted"/>
<dbReference type="InterPro" id="IPR003425">
    <property type="entry name" value="CCB3/YggT"/>
</dbReference>
<protein>
    <submittedName>
        <fullName evidence="2">YggT family protein</fullName>
    </submittedName>
</protein>
<evidence type="ECO:0000256" key="1">
    <source>
        <dbReference type="SAM" id="Phobius"/>
    </source>
</evidence>
<dbReference type="Pfam" id="PF02325">
    <property type="entry name" value="CCB3_YggT"/>
    <property type="match status" value="1"/>
</dbReference>
<dbReference type="Proteomes" id="UP000749311">
    <property type="component" value="Unassembled WGS sequence"/>
</dbReference>
<feature type="transmembrane region" description="Helical" evidence="1">
    <location>
        <begin position="66"/>
        <end position="87"/>
    </location>
</feature>
<reference evidence="2 3" key="1">
    <citation type="submission" date="2020-02" db="EMBL/GenBank/DDBJ databases">
        <title>Sequencing the genomes of 1000 actinobacteria strains.</title>
        <authorList>
            <person name="Klenk H.-P."/>
        </authorList>
    </citation>
    <scope>NUCLEOTIDE SEQUENCE [LARGE SCALE GENOMIC DNA]</scope>
    <source>
        <strain evidence="2 3">DSM 19609</strain>
    </source>
</reference>
<keyword evidence="3" id="KW-1185">Reference proteome</keyword>
<keyword evidence="1" id="KW-0472">Membrane</keyword>
<evidence type="ECO:0000313" key="3">
    <source>
        <dbReference type="Proteomes" id="UP000749311"/>
    </source>
</evidence>
<dbReference type="RefSeq" id="WP_167167338.1">
    <property type="nucleotide sequence ID" value="NZ_BAAAOO010000007.1"/>
</dbReference>
<comment type="caution">
    <text evidence="2">The sequence shown here is derived from an EMBL/GenBank/DDBJ whole genome shotgun (WGS) entry which is preliminary data.</text>
</comment>
<accession>A0ABX0SGJ2</accession>
<organism evidence="2 3">
    <name type="scientific">Brooklawnia cerclae</name>
    <dbReference type="NCBI Taxonomy" id="349934"/>
    <lineage>
        <taxon>Bacteria</taxon>
        <taxon>Bacillati</taxon>
        <taxon>Actinomycetota</taxon>
        <taxon>Actinomycetes</taxon>
        <taxon>Propionibacteriales</taxon>
        <taxon>Propionibacteriaceae</taxon>
        <taxon>Brooklawnia</taxon>
    </lineage>
</organism>
<feature type="transmembrane region" description="Helical" evidence="1">
    <location>
        <begin position="6"/>
        <end position="28"/>
    </location>
</feature>
<evidence type="ECO:0000313" key="2">
    <source>
        <dbReference type="EMBL" id="NIH57507.1"/>
    </source>
</evidence>
<keyword evidence="1" id="KW-1133">Transmembrane helix</keyword>
<keyword evidence="1" id="KW-0812">Transmembrane</keyword>
<dbReference type="EMBL" id="JAAMOZ010000001">
    <property type="protein sequence ID" value="NIH57507.1"/>
    <property type="molecule type" value="Genomic_DNA"/>
</dbReference>
<name>A0ABX0SGJ2_9ACTN</name>
<sequence length="96" mass="10978">MATIGWILYTLLQVYIWLLIARMIVSWVPLLAPQWRPHGLVASLFEIVYTLTDPPIKAFRSFIPPLRLGGVSLDLAFMAVFIAVYVLQRVVLTVFF</sequence>